<keyword evidence="3" id="KW-1185">Reference proteome</keyword>
<dbReference type="InterPro" id="IPR036465">
    <property type="entry name" value="vWFA_dom_sf"/>
</dbReference>
<evidence type="ECO:0000259" key="1">
    <source>
        <dbReference type="Pfam" id="PF01882"/>
    </source>
</evidence>
<evidence type="ECO:0000313" key="3">
    <source>
        <dbReference type="Proteomes" id="UP001231941"/>
    </source>
</evidence>
<dbReference type="Proteomes" id="UP001231941">
    <property type="component" value="Unassembled WGS sequence"/>
</dbReference>
<dbReference type="InterPro" id="IPR002881">
    <property type="entry name" value="DUF58"/>
</dbReference>
<dbReference type="RefSeq" id="WP_305990412.1">
    <property type="nucleotide sequence ID" value="NZ_JAVAMP010000001.1"/>
</dbReference>
<evidence type="ECO:0000313" key="2">
    <source>
        <dbReference type="EMBL" id="MDP5273123.1"/>
    </source>
</evidence>
<gene>
    <name evidence="2" type="ORF">Q5Y73_03315</name>
</gene>
<feature type="domain" description="DUF58" evidence="1">
    <location>
        <begin position="48"/>
        <end position="250"/>
    </location>
</feature>
<dbReference type="Pfam" id="PF01882">
    <property type="entry name" value="DUF58"/>
    <property type="match status" value="1"/>
</dbReference>
<comment type="caution">
    <text evidence="2">The sequence shown here is derived from an EMBL/GenBank/DDBJ whole genome shotgun (WGS) entry which is preliminary data.</text>
</comment>
<reference evidence="2 3" key="1">
    <citation type="submission" date="2023-08" db="EMBL/GenBank/DDBJ databases">
        <authorList>
            <person name="Park J.-S."/>
        </authorList>
    </citation>
    <scope>NUCLEOTIDE SEQUENCE [LARGE SCALE GENOMIC DNA]</scope>
    <source>
        <strain evidence="2 3">2205SS18-9</strain>
    </source>
</reference>
<name>A0ABT9IUW3_9BACL</name>
<dbReference type="SUPFAM" id="SSF53300">
    <property type="entry name" value="vWA-like"/>
    <property type="match status" value="1"/>
</dbReference>
<dbReference type="PANTHER" id="PTHR33608:SF7">
    <property type="entry name" value="DUF58 DOMAIN-CONTAINING PROTEIN"/>
    <property type="match status" value="1"/>
</dbReference>
<sequence length="293" mass="33234">MDVSNLSMDSTLLARLEQLKLNTRNRVRGKMQGKRRAEQMGSSLDFADYRLYSPGDDVRQLDWNAYGRTGKPFIKLFLDEQELQVNLYIDCSKSMDFDNKFLYARQLAASIGYIALAGYDRVSTHFFSDQVNASLPPIRGKGSFHRFLQFISKEIPRNKGDISKAILNPGAIPKKPGVTWIFSDFLYETGIEETISYLSAAGQQVVVVQILSPIEIKPNLSGDLQLIDSESHLGKEVAMSAKVLKMYEKELNSYTESLKKYCFDHLTDYFLVNTEKTISETVFQSFRASGILQ</sequence>
<organism evidence="2 3">
    <name type="scientific">Chengkuizengella axinellae</name>
    <dbReference type="NCBI Taxonomy" id="3064388"/>
    <lineage>
        <taxon>Bacteria</taxon>
        <taxon>Bacillati</taxon>
        <taxon>Bacillota</taxon>
        <taxon>Bacilli</taxon>
        <taxon>Bacillales</taxon>
        <taxon>Paenibacillaceae</taxon>
        <taxon>Chengkuizengella</taxon>
    </lineage>
</organism>
<dbReference type="PANTHER" id="PTHR33608">
    <property type="entry name" value="BLL2464 PROTEIN"/>
    <property type="match status" value="1"/>
</dbReference>
<dbReference type="EMBL" id="JAVAMP010000001">
    <property type="protein sequence ID" value="MDP5273123.1"/>
    <property type="molecule type" value="Genomic_DNA"/>
</dbReference>
<accession>A0ABT9IUW3</accession>
<proteinExistence type="predicted"/>
<protein>
    <submittedName>
        <fullName evidence="2">DUF58 domain-containing protein</fullName>
    </submittedName>
</protein>